<feature type="chain" id="PRO_5041250907" evidence="1">
    <location>
        <begin position="20"/>
        <end position="72"/>
    </location>
</feature>
<feature type="signal peptide" evidence="1">
    <location>
        <begin position="1"/>
        <end position="19"/>
    </location>
</feature>
<dbReference type="AlphaFoldDB" id="A0AA36GKB5"/>
<sequence length="72" mass="7956">MRIYAILLVMLGMVVGSLGLFRSSLRGIATVDQDTGDIVWVPMPGDIERNMIANKRVVSDAYSADRTNQNDK</sequence>
<accession>A0AA36GKB5</accession>
<reference evidence="2" key="1">
    <citation type="submission" date="2023-07" db="EMBL/GenBank/DDBJ databases">
        <authorList>
            <consortium name="CYATHOMIX"/>
        </authorList>
    </citation>
    <scope>NUCLEOTIDE SEQUENCE</scope>
    <source>
        <strain evidence="2">N/A</strain>
    </source>
</reference>
<protein>
    <submittedName>
        <fullName evidence="2">Uncharacterized protein</fullName>
    </submittedName>
</protein>
<dbReference type="EMBL" id="CATQJL010000001">
    <property type="protein sequence ID" value="CAJ0591565.1"/>
    <property type="molecule type" value="Genomic_DNA"/>
</dbReference>
<comment type="caution">
    <text evidence="2">The sequence shown here is derived from an EMBL/GenBank/DDBJ whole genome shotgun (WGS) entry which is preliminary data.</text>
</comment>
<organism evidence="2 3">
    <name type="scientific">Cylicocyclus nassatus</name>
    <name type="common">Nematode worm</name>
    <dbReference type="NCBI Taxonomy" id="53992"/>
    <lineage>
        <taxon>Eukaryota</taxon>
        <taxon>Metazoa</taxon>
        <taxon>Ecdysozoa</taxon>
        <taxon>Nematoda</taxon>
        <taxon>Chromadorea</taxon>
        <taxon>Rhabditida</taxon>
        <taxon>Rhabditina</taxon>
        <taxon>Rhabditomorpha</taxon>
        <taxon>Strongyloidea</taxon>
        <taxon>Strongylidae</taxon>
        <taxon>Cylicocyclus</taxon>
    </lineage>
</organism>
<evidence type="ECO:0000313" key="2">
    <source>
        <dbReference type="EMBL" id="CAJ0591565.1"/>
    </source>
</evidence>
<keyword evidence="3" id="KW-1185">Reference proteome</keyword>
<proteinExistence type="predicted"/>
<gene>
    <name evidence="2" type="ORF">CYNAS_LOCUS3548</name>
</gene>
<name>A0AA36GKB5_CYLNA</name>
<evidence type="ECO:0000313" key="3">
    <source>
        <dbReference type="Proteomes" id="UP001176961"/>
    </source>
</evidence>
<evidence type="ECO:0000256" key="1">
    <source>
        <dbReference type="SAM" id="SignalP"/>
    </source>
</evidence>
<dbReference type="Proteomes" id="UP001176961">
    <property type="component" value="Unassembled WGS sequence"/>
</dbReference>
<keyword evidence="1" id="KW-0732">Signal</keyword>